<feature type="transmembrane region" description="Helical" evidence="8">
    <location>
        <begin position="304"/>
        <end position="323"/>
    </location>
</feature>
<keyword evidence="7 8" id="KW-0472">Membrane</keyword>
<dbReference type="PANTHER" id="PTHR33908">
    <property type="entry name" value="MANNOSYLTRANSFERASE YKCB-RELATED"/>
    <property type="match status" value="1"/>
</dbReference>
<evidence type="ECO:0000256" key="5">
    <source>
        <dbReference type="ARBA" id="ARBA00022692"/>
    </source>
</evidence>
<feature type="transmembrane region" description="Helical" evidence="8">
    <location>
        <begin position="329"/>
        <end position="346"/>
    </location>
</feature>
<feature type="domain" description="Glycosyltransferase RgtA/B/C/D-like" evidence="9">
    <location>
        <begin position="58"/>
        <end position="222"/>
    </location>
</feature>
<name>A0A7J0BT98_9BACT</name>
<dbReference type="EMBL" id="BLVP01000008">
    <property type="protein sequence ID" value="GFM36940.1"/>
    <property type="molecule type" value="Genomic_DNA"/>
</dbReference>
<dbReference type="PANTHER" id="PTHR33908:SF11">
    <property type="entry name" value="MEMBRANE PROTEIN"/>
    <property type="match status" value="1"/>
</dbReference>
<evidence type="ECO:0000313" key="11">
    <source>
        <dbReference type="Proteomes" id="UP000503820"/>
    </source>
</evidence>
<organism evidence="10 11">
    <name type="scientific">Desulfovibrio psychrotolerans</name>
    <dbReference type="NCBI Taxonomy" id="415242"/>
    <lineage>
        <taxon>Bacteria</taxon>
        <taxon>Pseudomonadati</taxon>
        <taxon>Thermodesulfobacteriota</taxon>
        <taxon>Desulfovibrionia</taxon>
        <taxon>Desulfovibrionales</taxon>
        <taxon>Desulfovibrionaceae</taxon>
        <taxon>Desulfovibrio</taxon>
    </lineage>
</organism>
<evidence type="ECO:0000256" key="6">
    <source>
        <dbReference type="ARBA" id="ARBA00022989"/>
    </source>
</evidence>
<evidence type="ECO:0000256" key="7">
    <source>
        <dbReference type="ARBA" id="ARBA00023136"/>
    </source>
</evidence>
<proteinExistence type="predicted"/>
<dbReference type="InterPro" id="IPR050297">
    <property type="entry name" value="LipidA_mod_glycosyltrf_83"/>
</dbReference>
<keyword evidence="5 8" id="KW-0812">Transmembrane</keyword>
<dbReference type="GO" id="GO:0009103">
    <property type="term" value="P:lipopolysaccharide biosynthetic process"/>
    <property type="evidence" value="ECO:0007669"/>
    <property type="project" value="UniProtKB-ARBA"/>
</dbReference>
<keyword evidence="2" id="KW-1003">Cell membrane</keyword>
<evidence type="ECO:0000256" key="4">
    <source>
        <dbReference type="ARBA" id="ARBA00022679"/>
    </source>
</evidence>
<feature type="transmembrane region" description="Helical" evidence="8">
    <location>
        <begin position="160"/>
        <end position="188"/>
    </location>
</feature>
<protein>
    <submittedName>
        <fullName evidence="10">Dolichyl-phosphate-mannose--protein mannosyltransferase</fullName>
    </submittedName>
</protein>
<dbReference type="Proteomes" id="UP000503820">
    <property type="component" value="Unassembled WGS sequence"/>
</dbReference>
<keyword evidence="6 8" id="KW-1133">Transmembrane helix</keyword>
<feature type="transmembrane region" description="Helical" evidence="8">
    <location>
        <begin position="12"/>
        <end position="31"/>
    </location>
</feature>
<evidence type="ECO:0000313" key="10">
    <source>
        <dbReference type="EMBL" id="GFM36940.1"/>
    </source>
</evidence>
<evidence type="ECO:0000259" key="9">
    <source>
        <dbReference type="Pfam" id="PF13231"/>
    </source>
</evidence>
<keyword evidence="3 10" id="KW-0328">Glycosyltransferase</keyword>
<gene>
    <name evidence="10" type="ORF">DSM19430T_16240</name>
</gene>
<feature type="transmembrane region" description="Helical" evidence="8">
    <location>
        <begin position="370"/>
        <end position="390"/>
    </location>
</feature>
<accession>A0A7J0BT98</accession>
<dbReference type="GO" id="GO:0005886">
    <property type="term" value="C:plasma membrane"/>
    <property type="evidence" value="ECO:0007669"/>
    <property type="project" value="UniProtKB-SubCell"/>
</dbReference>
<dbReference type="InterPro" id="IPR038731">
    <property type="entry name" value="RgtA/B/C-like"/>
</dbReference>
<keyword evidence="11" id="KW-1185">Reference proteome</keyword>
<comment type="caution">
    <text evidence="10">The sequence shown here is derived from an EMBL/GenBank/DDBJ whole genome shotgun (WGS) entry which is preliminary data.</text>
</comment>
<comment type="subcellular location">
    <subcellularLocation>
        <location evidence="1">Cell membrane</location>
        <topology evidence="1">Multi-pass membrane protein</topology>
    </subcellularLocation>
</comment>
<evidence type="ECO:0000256" key="1">
    <source>
        <dbReference type="ARBA" id="ARBA00004651"/>
    </source>
</evidence>
<sequence length="530" mass="60098">MQQAPLWQRRPALVAAAIIFLTTAVRLWFVASEQLDLVQDEAQYWDWTRRLQLSYYSKGPLIAWVIKLWTGVFGDTGLGVRFGAVLHSCLAQMVLYFGVARLMRMPTVALWTLVIANTTPLFMVSGILMTTDSPLLLCWAVALFSLYWAGEREDAPLPYVLLAVSMALGLLAKYMMLAMFGVAVLYMAGLYRHRMLSRRFALRALTAMAVGAAAGFVPILIWNMQHDWVGFKHVGTLAGVTSSKPKPLIRFDRFPEYFGAQVGLITPWWFVFMLAGAWRALSFWRSGSAPVAVREDLAHVRRSLLLAAGFWMLWLFFIVWSFHTRIYPNWSAMSYVAGIILAAMAVDRGTLMVRRAAVTARGRRFAWRPVWVGLGMAVFLLVHGLTYLPLPEKLNPAVRLMGWHDLGNKLGEVQRSLPDPDKVFFFSSAYDVTASLAYYAPGKPYTYCVDFGRRMSQYDLWPGPQDKVGWDAVYVGKENPPVPPGLAAMFEESSYIRYETTHRGRKGRTFYIVTLRNFNGHWPRQSFGVY</sequence>
<dbReference type="Pfam" id="PF13231">
    <property type="entry name" value="PMT_2"/>
    <property type="match status" value="1"/>
</dbReference>
<feature type="transmembrane region" description="Helical" evidence="8">
    <location>
        <begin position="200"/>
        <end position="222"/>
    </location>
</feature>
<dbReference type="AlphaFoldDB" id="A0A7J0BT98"/>
<feature type="transmembrane region" description="Helical" evidence="8">
    <location>
        <begin position="257"/>
        <end position="278"/>
    </location>
</feature>
<dbReference type="GO" id="GO:0016763">
    <property type="term" value="F:pentosyltransferase activity"/>
    <property type="evidence" value="ECO:0007669"/>
    <property type="project" value="TreeGrafter"/>
</dbReference>
<evidence type="ECO:0000256" key="8">
    <source>
        <dbReference type="SAM" id="Phobius"/>
    </source>
</evidence>
<evidence type="ECO:0000256" key="2">
    <source>
        <dbReference type="ARBA" id="ARBA00022475"/>
    </source>
</evidence>
<reference evidence="10 11" key="1">
    <citation type="submission" date="2020-05" db="EMBL/GenBank/DDBJ databases">
        <title>Draft genome sequence of Desulfovibrio psychrotolerans JS1T.</title>
        <authorList>
            <person name="Ueno A."/>
            <person name="Tamazawa S."/>
            <person name="Tamamura S."/>
            <person name="Murakami T."/>
            <person name="Kiyama T."/>
            <person name="Inomata H."/>
            <person name="Amano Y."/>
            <person name="Miyakawa K."/>
            <person name="Tamaki H."/>
            <person name="Naganuma T."/>
            <person name="Kaneko K."/>
        </authorList>
    </citation>
    <scope>NUCLEOTIDE SEQUENCE [LARGE SCALE GENOMIC DNA]</scope>
    <source>
        <strain evidence="10 11">JS1</strain>
    </source>
</reference>
<feature type="transmembrane region" description="Helical" evidence="8">
    <location>
        <begin position="78"/>
        <end position="100"/>
    </location>
</feature>
<keyword evidence="4 10" id="KW-0808">Transferase</keyword>
<evidence type="ECO:0000256" key="3">
    <source>
        <dbReference type="ARBA" id="ARBA00022676"/>
    </source>
</evidence>